<evidence type="ECO:0000256" key="5">
    <source>
        <dbReference type="ARBA" id="ARBA00023110"/>
    </source>
</evidence>
<feature type="domain" description="PPIase FKBP-type" evidence="11">
    <location>
        <begin position="117"/>
        <end position="205"/>
    </location>
</feature>
<protein>
    <recommendedName>
        <fullName evidence="9">peptidylprolyl isomerase</fullName>
        <ecNumber evidence="9">5.2.1.8</ecNumber>
    </recommendedName>
</protein>
<keyword evidence="6" id="KW-0143">Chaperone</keyword>
<dbReference type="PANTHER" id="PTHR47861:SF3">
    <property type="entry name" value="FKBP-TYPE PEPTIDYL-PROLYL CIS-TRANS ISOMERASE SLYD"/>
    <property type="match status" value="1"/>
</dbReference>
<dbReference type="Pfam" id="PF00254">
    <property type="entry name" value="FKBP_C"/>
    <property type="match status" value="1"/>
</dbReference>
<dbReference type="InterPro" id="IPR046357">
    <property type="entry name" value="PPIase_dom_sf"/>
</dbReference>
<dbReference type="GO" id="GO:0005737">
    <property type="term" value="C:cytoplasm"/>
    <property type="evidence" value="ECO:0007669"/>
    <property type="project" value="UniProtKB-SubCell"/>
</dbReference>
<dbReference type="AlphaFoldDB" id="K2AVH2"/>
<accession>K2AVH2</accession>
<dbReference type="EMBL" id="AMFJ01021663">
    <property type="protein sequence ID" value="EKD65882.1"/>
    <property type="molecule type" value="Genomic_DNA"/>
</dbReference>
<evidence type="ECO:0000256" key="1">
    <source>
        <dbReference type="ARBA" id="ARBA00000971"/>
    </source>
</evidence>
<dbReference type="GO" id="GO:0042026">
    <property type="term" value="P:protein refolding"/>
    <property type="evidence" value="ECO:0007669"/>
    <property type="project" value="UniProtKB-ARBA"/>
</dbReference>
<dbReference type="Gene3D" id="3.10.50.40">
    <property type="match status" value="1"/>
</dbReference>
<evidence type="ECO:0000256" key="7">
    <source>
        <dbReference type="ARBA" id="ARBA00023235"/>
    </source>
</evidence>
<proteinExistence type="inferred from homology"/>
<evidence type="ECO:0000256" key="8">
    <source>
        <dbReference type="ARBA" id="ARBA00037071"/>
    </source>
</evidence>
<keyword evidence="5 9" id="KW-0697">Rotamase</keyword>
<evidence type="ECO:0000259" key="11">
    <source>
        <dbReference type="PROSITE" id="PS50059"/>
    </source>
</evidence>
<comment type="subcellular location">
    <subcellularLocation>
        <location evidence="2">Cytoplasm</location>
    </subcellularLocation>
</comment>
<comment type="catalytic activity">
    <reaction evidence="1 9">
        <text>[protein]-peptidylproline (omega=180) = [protein]-peptidylproline (omega=0)</text>
        <dbReference type="Rhea" id="RHEA:16237"/>
        <dbReference type="Rhea" id="RHEA-COMP:10747"/>
        <dbReference type="Rhea" id="RHEA-COMP:10748"/>
        <dbReference type="ChEBI" id="CHEBI:83833"/>
        <dbReference type="ChEBI" id="CHEBI:83834"/>
        <dbReference type="EC" id="5.2.1.8"/>
    </reaction>
</comment>
<reference evidence="12" key="1">
    <citation type="journal article" date="2012" name="Science">
        <title>Fermentation, hydrogen, and sulfur metabolism in multiple uncultivated bacterial phyla.</title>
        <authorList>
            <person name="Wrighton K.C."/>
            <person name="Thomas B.C."/>
            <person name="Sharon I."/>
            <person name="Miller C.S."/>
            <person name="Castelle C.J."/>
            <person name="VerBerkmoes N.C."/>
            <person name="Wilkins M.J."/>
            <person name="Hettich R.L."/>
            <person name="Lipton M.S."/>
            <person name="Williams K.H."/>
            <person name="Long P.E."/>
            <person name="Banfield J.F."/>
        </authorList>
    </citation>
    <scope>NUCLEOTIDE SEQUENCE [LARGE SCALE GENOMIC DNA]</scope>
</reference>
<dbReference type="EC" id="5.2.1.8" evidence="9"/>
<dbReference type="GO" id="GO:0003755">
    <property type="term" value="F:peptidyl-prolyl cis-trans isomerase activity"/>
    <property type="evidence" value="ECO:0007669"/>
    <property type="project" value="UniProtKB-KW"/>
</dbReference>
<keyword evidence="10" id="KW-0472">Membrane</keyword>
<evidence type="ECO:0000313" key="12">
    <source>
        <dbReference type="EMBL" id="EKD65882.1"/>
    </source>
</evidence>
<keyword evidence="10" id="KW-1133">Transmembrane helix</keyword>
<evidence type="ECO:0000256" key="10">
    <source>
        <dbReference type="SAM" id="Phobius"/>
    </source>
</evidence>
<dbReference type="PANTHER" id="PTHR47861">
    <property type="entry name" value="FKBP-TYPE PEPTIDYL-PROLYL CIS-TRANS ISOMERASE SLYD"/>
    <property type="match status" value="1"/>
</dbReference>
<evidence type="ECO:0000256" key="3">
    <source>
        <dbReference type="ARBA" id="ARBA00006577"/>
    </source>
</evidence>
<sequence length="369" mass="42911">MVAKKVTKDTKKKVAPKKKVVAKKVETKEIKAKEVKKVTPKVENTEVETVMDKKVKFNKIYTIFGVAVLILILAFYFFWNWKSPKNWEVSGVATSTTWLETTSAPSSTPVWDTVQTWNTVKVDYVWKLEDGTIFDSSLEEFAKKMKNYDPASGRKYEPLEFQVWAWNMIKWFDAGVVGMKLWEKKTLTIAPADAYGEKTITQEVPLSNLQDVITQEVEKKNFADTITQEVPVEMLWEKWKDLKVGEQIDVSWVKWTVKSLNWTGVTLEIVNDSNPFYGKKLVVGLEWEYQWNKLVIKKIDDTNVTLEIQNKQNPFYGKKLIVGLEWTLPNWQKVKIIELNTDSVKVEMNNPHELAWKTLIFDVEIKEIK</sequence>
<evidence type="ECO:0000256" key="4">
    <source>
        <dbReference type="ARBA" id="ARBA00022490"/>
    </source>
</evidence>
<comment type="function">
    <text evidence="8">Also involved in hydrogenase metallocenter assembly, probably by participating in the nickel insertion step. This function in hydrogenase biosynthesis requires chaperone activity and the presence of the metal-binding domain, but not PPIase activity.</text>
</comment>
<dbReference type="InterPro" id="IPR001179">
    <property type="entry name" value="PPIase_FKBP_dom"/>
</dbReference>
<dbReference type="PROSITE" id="PS50059">
    <property type="entry name" value="FKBP_PPIASE"/>
    <property type="match status" value="1"/>
</dbReference>
<evidence type="ECO:0000256" key="2">
    <source>
        <dbReference type="ARBA" id="ARBA00004496"/>
    </source>
</evidence>
<comment type="similarity">
    <text evidence="3">Belongs to the FKBP-type PPIase family.</text>
</comment>
<gene>
    <name evidence="12" type="ORF">ACD_49C00077G0010</name>
</gene>
<dbReference type="SUPFAM" id="SSF54534">
    <property type="entry name" value="FKBP-like"/>
    <property type="match status" value="1"/>
</dbReference>
<evidence type="ECO:0000256" key="9">
    <source>
        <dbReference type="PROSITE-ProRule" id="PRU00277"/>
    </source>
</evidence>
<evidence type="ECO:0000256" key="6">
    <source>
        <dbReference type="ARBA" id="ARBA00023186"/>
    </source>
</evidence>
<keyword evidence="7 9" id="KW-0413">Isomerase</keyword>
<feature type="transmembrane region" description="Helical" evidence="10">
    <location>
        <begin position="60"/>
        <end position="79"/>
    </location>
</feature>
<comment type="caution">
    <text evidence="12">The sequence shown here is derived from an EMBL/GenBank/DDBJ whole genome shotgun (WGS) entry which is preliminary data.</text>
</comment>
<keyword evidence="10" id="KW-0812">Transmembrane</keyword>
<organism evidence="12">
    <name type="scientific">uncultured bacterium</name>
    <name type="common">gcode 4</name>
    <dbReference type="NCBI Taxonomy" id="1234023"/>
    <lineage>
        <taxon>Bacteria</taxon>
        <taxon>environmental samples</taxon>
    </lineage>
</organism>
<keyword evidence="4" id="KW-0963">Cytoplasm</keyword>
<name>K2AVH2_9BACT</name>